<dbReference type="HOGENOM" id="CLU_130787_1_0_5"/>
<sequence>MADFKAEFVEAVRRAESGEDVETAYSLEFASYEHMHSVLAPARLDIVKALARQGLLSTHEVSRRANRDVQAVNRDVTTLINAGVIDRTESGIEFPYDGIHFEFDMNVTA</sequence>
<evidence type="ECO:0008006" key="3">
    <source>
        <dbReference type="Google" id="ProtNLM"/>
    </source>
</evidence>
<dbReference type="PATRIC" id="fig|1185652.3.peg.481"/>
<proteinExistence type="predicted"/>
<gene>
    <name evidence="1" type="ORF">USDA257_c04660</name>
</gene>
<dbReference type="InterPro" id="IPR036390">
    <property type="entry name" value="WH_DNA-bd_sf"/>
</dbReference>
<dbReference type="Pfam" id="PF25212">
    <property type="entry name" value="HVO_A0114"/>
    <property type="match status" value="1"/>
</dbReference>
<organism evidence="1 2">
    <name type="scientific">Sinorhizobium fredii (strain USDA 257)</name>
    <dbReference type="NCBI Taxonomy" id="1185652"/>
    <lineage>
        <taxon>Bacteria</taxon>
        <taxon>Pseudomonadati</taxon>
        <taxon>Pseudomonadota</taxon>
        <taxon>Alphaproteobacteria</taxon>
        <taxon>Hyphomicrobiales</taxon>
        <taxon>Rhizobiaceae</taxon>
        <taxon>Sinorhizobium/Ensifer group</taxon>
        <taxon>Sinorhizobium</taxon>
    </lineage>
</organism>
<evidence type="ECO:0000313" key="1">
    <source>
        <dbReference type="EMBL" id="AFL49063.1"/>
    </source>
</evidence>
<dbReference type="AlphaFoldDB" id="I3WZK7"/>
<reference evidence="1 2" key="1">
    <citation type="journal article" date="2012" name="J. Bacteriol.">
        <title>Complete genome sequence of the broad-host-range strain Sinorhizobium fredii USDA257.</title>
        <authorList>
            <person name="Schuldes J."/>
            <person name="Rodriguez Orbegoso M."/>
            <person name="Schmeisser C."/>
            <person name="Krishnan H.B."/>
            <person name="Daniel R."/>
            <person name="Streit W.R."/>
        </authorList>
    </citation>
    <scope>NUCLEOTIDE SEQUENCE [LARGE SCALE GENOMIC DNA]</scope>
    <source>
        <strain evidence="1 2">USDA 257</strain>
    </source>
</reference>
<protein>
    <recommendedName>
        <fullName evidence="3">Transcriptional regulator</fullName>
    </recommendedName>
</protein>
<dbReference type="EMBL" id="CP003563">
    <property type="protein sequence ID" value="AFL49063.1"/>
    <property type="molecule type" value="Genomic_DNA"/>
</dbReference>
<dbReference type="STRING" id="1185652.USDA257_c04660"/>
<dbReference type="eggNOG" id="COG4190">
    <property type="taxonomic scope" value="Bacteria"/>
</dbReference>
<dbReference type="KEGG" id="sfd:USDA257_c04660"/>
<name>I3WZK7_SINF2</name>
<dbReference type="Proteomes" id="UP000006180">
    <property type="component" value="Chromosome"/>
</dbReference>
<accession>I3WZK7</accession>
<dbReference type="SUPFAM" id="SSF46785">
    <property type="entry name" value="Winged helix' DNA-binding domain"/>
    <property type="match status" value="1"/>
</dbReference>
<evidence type="ECO:0000313" key="2">
    <source>
        <dbReference type="Proteomes" id="UP000006180"/>
    </source>
</evidence>